<evidence type="ECO:0000313" key="4">
    <source>
        <dbReference type="Proteomes" id="UP000029964"/>
    </source>
</evidence>
<reference evidence="4" key="1">
    <citation type="journal article" date="2014" name="Genome Announc.">
        <title>Genome sequence and annotation of Acremonium chrysogenum, producer of the beta-lactam antibiotic cephalosporin C.</title>
        <authorList>
            <person name="Terfehr D."/>
            <person name="Dahlmann T.A."/>
            <person name="Specht T."/>
            <person name="Zadra I."/>
            <person name="Kuernsteiner H."/>
            <person name="Kueck U."/>
        </authorList>
    </citation>
    <scope>NUCLEOTIDE SEQUENCE [LARGE SCALE GENOMIC DNA]</scope>
    <source>
        <strain evidence="4">ATCC 11550 / CBS 779.69 / DSM 880 / IAM 14645 / JCM 23072 / IMI 49137</strain>
    </source>
</reference>
<comment type="caution">
    <text evidence="3">The sequence shown here is derived from an EMBL/GenBank/DDBJ whole genome shotgun (WGS) entry which is preliminary data.</text>
</comment>
<organism evidence="3 4">
    <name type="scientific">Hapsidospora chrysogenum (strain ATCC 11550 / CBS 779.69 / DSM 880 / IAM 14645 / JCM 23072 / IMI 49137)</name>
    <name type="common">Acremonium chrysogenum</name>
    <dbReference type="NCBI Taxonomy" id="857340"/>
    <lineage>
        <taxon>Eukaryota</taxon>
        <taxon>Fungi</taxon>
        <taxon>Dikarya</taxon>
        <taxon>Ascomycota</taxon>
        <taxon>Pezizomycotina</taxon>
        <taxon>Sordariomycetes</taxon>
        <taxon>Hypocreomycetidae</taxon>
        <taxon>Hypocreales</taxon>
        <taxon>Bionectriaceae</taxon>
        <taxon>Hapsidospora</taxon>
    </lineage>
</organism>
<sequence length="644" mass="70555">MASSRKGRRAPSSLPMPLTTSANAVPELPPIDALFLIDFDVKKGYTIVWQRTAQGVEVDGRVEYKSLPSGLHTVSEDLIYFVHDGAHAGLSAFVNMPCDEEEARNARMIAVGVLVPLSYGRLGRAWRHAQGLKDLAAKLASDRSDTPLLEAYWDAHKARNDAPQPAPDAGETPITTAPAVTFSEPPAQQQQQQQQDHTKGHTRNRSASDGNSLAPAEHRLSPYHPAWSLTSLLDKFGPLVFPIQRAALLRKRILVSCHAPVHEVCDFVYNLSVLSNIPLSLSNILPEQSPTQRLRPLFCIGVHDVPFLMEDYEASKRREQGESAIEDDEAGSGWIACTTDSILAMKDTLWDMLITMPPEHTANAQERVWPVVECPRGKPVKATQRDLRRFNALRAGLTRLAASASAPRPDSPGSDVEGPRTSTSYSNTSPLQVADDSFDKVTEPLSWTALAYNGYMWWASAGEQLRSEEQEESAQDAALLADLTPTPQTPISIPAHSSTLADSLSSLAARRTSASPTDADARLELATIAYFHRLTTQMLSILSDIVDSTDEAYPSSPYRDDEVADQGHPAEEEVDPLLEGEEEEEEEDPAAQAITIDSRSIENMGLDVWSASDAVFVQDLMRIYFGREARVEGKGVEVCGVRVC</sequence>
<dbReference type="STRING" id="857340.A0A086THR7"/>
<dbReference type="HOGENOM" id="CLU_019791_0_0_1"/>
<dbReference type="EMBL" id="JPKY01000001">
    <property type="protein sequence ID" value="KFH48899.1"/>
    <property type="molecule type" value="Genomic_DNA"/>
</dbReference>
<evidence type="ECO:0000313" key="3">
    <source>
        <dbReference type="EMBL" id="KFH48899.1"/>
    </source>
</evidence>
<feature type="compositionally biased region" description="Polar residues" evidence="1">
    <location>
        <begin position="420"/>
        <end position="431"/>
    </location>
</feature>
<feature type="compositionally biased region" description="Acidic residues" evidence="1">
    <location>
        <begin position="572"/>
        <end position="589"/>
    </location>
</feature>
<feature type="region of interest" description="Disordered" evidence="1">
    <location>
        <begin position="183"/>
        <end position="217"/>
    </location>
</feature>
<feature type="region of interest" description="Disordered" evidence="1">
    <location>
        <begin position="1"/>
        <end position="21"/>
    </location>
</feature>
<proteinExistence type="predicted"/>
<dbReference type="Pfam" id="PF14831">
    <property type="entry name" value="DUF4484"/>
    <property type="match status" value="1"/>
</dbReference>
<feature type="domain" description="DUF4484" evidence="2">
    <location>
        <begin position="443"/>
        <end position="644"/>
    </location>
</feature>
<dbReference type="Pfam" id="PF09804">
    <property type="entry name" value="DENND11"/>
    <property type="match status" value="1"/>
</dbReference>
<evidence type="ECO:0000256" key="1">
    <source>
        <dbReference type="SAM" id="MobiDB-lite"/>
    </source>
</evidence>
<dbReference type="Proteomes" id="UP000029964">
    <property type="component" value="Unassembled WGS sequence"/>
</dbReference>
<feature type="region of interest" description="Disordered" evidence="1">
    <location>
        <begin position="550"/>
        <end position="591"/>
    </location>
</feature>
<dbReference type="InterPro" id="IPR053056">
    <property type="entry name" value="Lipid_Metab_Assoc_Protein"/>
</dbReference>
<evidence type="ECO:0000259" key="2">
    <source>
        <dbReference type="Pfam" id="PF14831"/>
    </source>
</evidence>
<dbReference type="GO" id="GO:0005811">
    <property type="term" value="C:lipid droplet"/>
    <property type="evidence" value="ECO:0007669"/>
    <property type="project" value="TreeGrafter"/>
</dbReference>
<dbReference type="PANTHER" id="PTHR28153">
    <property type="entry name" value="PROTEIN, PUTATIVE-RELATED"/>
    <property type="match status" value="1"/>
</dbReference>
<accession>A0A086THR7</accession>
<keyword evidence="4" id="KW-1185">Reference proteome</keyword>
<dbReference type="PANTHER" id="PTHR28153:SF1">
    <property type="entry name" value="DUF4484 DOMAIN-CONTAINING PROTEIN"/>
    <property type="match status" value="1"/>
</dbReference>
<dbReference type="InterPro" id="IPR028115">
    <property type="entry name" value="DUF4484"/>
</dbReference>
<feature type="region of interest" description="Disordered" evidence="1">
    <location>
        <begin position="401"/>
        <end position="431"/>
    </location>
</feature>
<dbReference type="InterPro" id="IPR018626">
    <property type="entry name" value="LCHN/Anr2"/>
</dbReference>
<feature type="compositionally biased region" description="Low complexity" evidence="1">
    <location>
        <begin position="401"/>
        <end position="414"/>
    </location>
</feature>
<protein>
    <recommendedName>
        <fullName evidence="2">DUF4484 domain-containing protein</fullName>
    </recommendedName>
</protein>
<name>A0A086THR7_HAPC1</name>
<gene>
    <name evidence="3" type="ORF">ACRE_000360</name>
</gene>
<dbReference type="OrthoDB" id="2152680at2759"/>
<dbReference type="AlphaFoldDB" id="A0A086THR7"/>